<dbReference type="Proteomes" id="UP000249497">
    <property type="component" value="Unassembled WGS sequence"/>
</dbReference>
<reference evidence="1 2" key="1">
    <citation type="submission" date="2018-02" db="EMBL/GenBank/DDBJ databases">
        <title>The genomes of Aspergillus section Nigri reveals drivers in fungal speciation.</title>
        <authorList>
            <consortium name="DOE Joint Genome Institute"/>
            <person name="Vesth T.C."/>
            <person name="Nybo J."/>
            <person name="Theobald S."/>
            <person name="Brandl J."/>
            <person name="Frisvad J.C."/>
            <person name="Nielsen K.F."/>
            <person name="Lyhne E.K."/>
            <person name="Kogle M.E."/>
            <person name="Kuo A."/>
            <person name="Riley R."/>
            <person name="Clum A."/>
            <person name="Nolan M."/>
            <person name="Lipzen A."/>
            <person name="Salamov A."/>
            <person name="Henrissat B."/>
            <person name="Wiebenga A."/>
            <person name="De vries R.P."/>
            <person name="Grigoriev I.V."/>
            <person name="Mortensen U.H."/>
            <person name="Andersen M.R."/>
            <person name="Baker S.E."/>
        </authorList>
    </citation>
    <scope>NUCLEOTIDE SEQUENCE [LARGE SCALE GENOMIC DNA]</scope>
    <source>
        <strain evidence="1 2">CBS 114.51</strain>
    </source>
</reference>
<dbReference type="EMBL" id="KZ824793">
    <property type="protein sequence ID" value="RAH81780.1"/>
    <property type="molecule type" value="Genomic_DNA"/>
</dbReference>
<keyword evidence="2" id="KW-1185">Reference proteome</keyword>
<accession>A0A8T8X1K4</accession>
<gene>
    <name evidence="1" type="ORF">BO86DRAFT_92562</name>
</gene>
<name>A0A8T8X1K4_ASPJA</name>
<dbReference type="RefSeq" id="XP_025527674.1">
    <property type="nucleotide sequence ID" value="XM_025677809.1"/>
</dbReference>
<protein>
    <submittedName>
        <fullName evidence="1">Uncharacterized protein</fullName>
    </submittedName>
</protein>
<sequence>MSQKRVCHLARRTSKCCLPWSRALDARFSFILILTAWTEPLINTDGADQYLDLLDPPLEWIRNIACHYKHKADLRKQAYLKVAICFIARQRRLIY</sequence>
<dbReference type="AlphaFoldDB" id="A0A8T8X1K4"/>
<proteinExistence type="predicted"/>
<dbReference type="GeneID" id="37181502"/>
<evidence type="ECO:0000313" key="2">
    <source>
        <dbReference type="Proteomes" id="UP000249497"/>
    </source>
</evidence>
<evidence type="ECO:0000313" key="1">
    <source>
        <dbReference type="EMBL" id="RAH81780.1"/>
    </source>
</evidence>
<organism evidence="1 2">
    <name type="scientific">Aspergillus japonicus CBS 114.51</name>
    <dbReference type="NCBI Taxonomy" id="1448312"/>
    <lineage>
        <taxon>Eukaryota</taxon>
        <taxon>Fungi</taxon>
        <taxon>Dikarya</taxon>
        <taxon>Ascomycota</taxon>
        <taxon>Pezizomycotina</taxon>
        <taxon>Eurotiomycetes</taxon>
        <taxon>Eurotiomycetidae</taxon>
        <taxon>Eurotiales</taxon>
        <taxon>Aspergillaceae</taxon>
        <taxon>Aspergillus</taxon>
        <taxon>Aspergillus subgen. Circumdati</taxon>
    </lineage>
</organism>